<evidence type="ECO:0000313" key="3">
    <source>
        <dbReference type="EMBL" id="EYR61776.1"/>
    </source>
</evidence>
<dbReference type="GO" id="GO:0016829">
    <property type="term" value="F:lyase activity"/>
    <property type="evidence" value="ECO:0007669"/>
    <property type="project" value="UniProtKB-KW"/>
</dbReference>
<keyword evidence="1" id="KW-0479">Metal-binding</keyword>
<dbReference type="PANTHER" id="PTHR33542">
    <property type="entry name" value="SIROHYDROCHLORIN FERROCHELATASE, CHLOROPLASTIC"/>
    <property type="match status" value="1"/>
</dbReference>
<dbReference type="Gene3D" id="3.40.50.1400">
    <property type="match status" value="1"/>
</dbReference>
<feature type="non-terminal residue" evidence="3">
    <location>
        <position position="151"/>
    </location>
</feature>
<name>A0A021VKR4_9CELL</name>
<evidence type="ECO:0000313" key="4">
    <source>
        <dbReference type="Proteomes" id="UP000019753"/>
    </source>
</evidence>
<dbReference type="InterPro" id="IPR002762">
    <property type="entry name" value="CbiX-like"/>
</dbReference>
<proteinExistence type="predicted"/>
<keyword evidence="2" id="KW-0456">Lyase</keyword>
<organism evidence="3 4">
    <name type="scientific">Actinotalea ferrariae CF5-4</name>
    <dbReference type="NCBI Taxonomy" id="948458"/>
    <lineage>
        <taxon>Bacteria</taxon>
        <taxon>Bacillati</taxon>
        <taxon>Actinomycetota</taxon>
        <taxon>Actinomycetes</taxon>
        <taxon>Micrococcales</taxon>
        <taxon>Cellulomonadaceae</taxon>
        <taxon>Actinotalea</taxon>
    </lineage>
</organism>
<protein>
    <submittedName>
        <fullName evidence="3">Cobalamin biosynthesis protein CbiX</fullName>
    </submittedName>
</protein>
<dbReference type="InterPro" id="IPR050963">
    <property type="entry name" value="Sirohydro_Cobaltochel/CbiX"/>
</dbReference>
<evidence type="ECO:0000256" key="2">
    <source>
        <dbReference type="ARBA" id="ARBA00023239"/>
    </source>
</evidence>
<evidence type="ECO:0000256" key="1">
    <source>
        <dbReference type="ARBA" id="ARBA00022723"/>
    </source>
</evidence>
<dbReference type="GO" id="GO:0046872">
    <property type="term" value="F:metal ion binding"/>
    <property type="evidence" value="ECO:0007669"/>
    <property type="project" value="UniProtKB-KW"/>
</dbReference>
<dbReference type="Pfam" id="PF01903">
    <property type="entry name" value="CbiX"/>
    <property type="match status" value="1"/>
</dbReference>
<dbReference type="Proteomes" id="UP000019753">
    <property type="component" value="Unassembled WGS sequence"/>
</dbReference>
<dbReference type="SUPFAM" id="SSF53800">
    <property type="entry name" value="Chelatase"/>
    <property type="match status" value="1"/>
</dbReference>
<comment type="caution">
    <text evidence="3">The sequence shown here is derived from an EMBL/GenBank/DDBJ whole genome shotgun (WGS) entry which is preliminary data.</text>
</comment>
<dbReference type="RefSeq" id="WP_034230058.1">
    <property type="nucleotide sequence ID" value="NZ_AXCW01000572.1"/>
</dbReference>
<dbReference type="AlphaFoldDB" id="A0A021VKR4"/>
<dbReference type="EMBL" id="AXCW01000572">
    <property type="protein sequence ID" value="EYR61776.1"/>
    <property type="molecule type" value="Genomic_DNA"/>
</dbReference>
<keyword evidence="4" id="KW-1185">Reference proteome</keyword>
<reference evidence="3 4" key="1">
    <citation type="submission" date="2014-01" db="EMBL/GenBank/DDBJ databases">
        <title>Actinotalea ferrariae CF5-4.</title>
        <authorList>
            <person name="Chen F."/>
            <person name="Li Y."/>
            <person name="Wang G."/>
        </authorList>
    </citation>
    <scope>NUCLEOTIDE SEQUENCE [LARGE SCALE GENOMIC DNA]</scope>
    <source>
        <strain evidence="3 4">CF5-4</strain>
    </source>
</reference>
<accession>A0A021VKR4</accession>
<gene>
    <name evidence="3" type="ORF">N866_16980</name>
</gene>
<sequence length="151" mass="15790">MSAVLVACSHGTRSPAGREVVRRLVADLRSLDPTLDVRQAFVDVEEPRVPDVVRDVLREDAGRTVVVVPLLLSVGVHTRHDIGTAVEVGRDGAAVAAGTLGPDPRLVTVLQERLVEAGVRPQDAVVLAAAGSSDPAAADDVEVVRAALQAR</sequence>
<dbReference type="PANTHER" id="PTHR33542:SF5">
    <property type="entry name" value="FERROCHELATASE CHE1"/>
    <property type="match status" value="1"/>
</dbReference>